<evidence type="ECO:0000259" key="3">
    <source>
        <dbReference type="PROSITE" id="PS50240"/>
    </source>
</evidence>
<accession>A0A1I5X4T1</accession>
<dbReference type="EMBL" id="FOXV01000003">
    <property type="protein sequence ID" value="SFQ26836.1"/>
    <property type="molecule type" value="Genomic_DNA"/>
</dbReference>
<feature type="signal peptide" evidence="2">
    <location>
        <begin position="1"/>
        <end position="18"/>
    </location>
</feature>
<dbReference type="PANTHER" id="PTHR15462">
    <property type="entry name" value="SERINE PROTEASE"/>
    <property type="match status" value="1"/>
</dbReference>
<dbReference type="InterPro" id="IPR018114">
    <property type="entry name" value="TRYPSIN_HIS"/>
</dbReference>
<dbReference type="Proteomes" id="UP000243106">
    <property type="component" value="Unassembled WGS sequence"/>
</dbReference>
<dbReference type="Pfam" id="PF13365">
    <property type="entry name" value="Trypsin_2"/>
    <property type="match status" value="1"/>
</dbReference>
<evidence type="ECO:0000256" key="2">
    <source>
        <dbReference type="SAM" id="SignalP"/>
    </source>
</evidence>
<evidence type="ECO:0000313" key="4">
    <source>
        <dbReference type="EMBL" id="SFQ26836.1"/>
    </source>
</evidence>
<dbReference type="AlphaFoldDB" id="A0A1I5X4T1"/>
<evidence type="ECO:0000256" key="1">
    <source>
        <dbReference type="ARBA" id="ARBA00022729"/>
    </source>
</evidence>
<dbReference type="STRING" id="93684.SAMN05421853_103131"/>
<name>A0A1I5X4T1_9RHOB</name>
<dbReference type="SUPFAM" id="SSF50494">
    <property type="entry name" value="Trypsin-like serine proteases"/>
    <property type="match status" value="1"/>
</dbReference>
<proteinExistence type="predicted"/>
<reference evidence="5" key="1">
    <citation type="submission" date="2016-10" db="EMBL/GenBank/DDBJ databases">
        <authorList>
            <person name="Varghese N."/>
            <person name="Submissions S."/>
        </authorList>
    </citation>
    <scope>NUCLEOTIDE SEQUENCE [LARGE SCALE GENOMIC DNA]</scope>
    <source>
        <strain evidence="5">JCM 10271</strain>
    </source>
</reference>
<protein>
    <submittedName>
        <fullName evidence="4">Trypsin-like peptidase domain-containing protein</fullName>
    </submittedName>
</protein>
<keyword evidence="1 2" id="KW-0732">Signal</keyword>
<dbReference type="GO" id="GO:0006508">
    <property type="term" value="P:proteolysis"/>
    <property type="evidence" value="ECO:0007669"/>
    <property type="project" value="InterPro"/>
</dbReference>
<dbReference type="PANTHER" id="PTHR15462:SF8">
    <property type="entry name" value="SERINE PROTEASE"/>
    <property type="match status" value="1"/>
</dbReference>
<feature type="chain" id="PRO_5017454994" evidence="2">
    <location>
        <begin position="19"/>
        <end position="214"/>
    </location>
</feature>
<dbReference type="GO" id="GO:0004252">
    <property type="term" value="F:serine-type endopeptidase activity"/>
    <property type="evidence" value="ECO:0007669"/>
    <property type="project" value="InterPro"/>
</dbReference>
<dbReference type="Gene3D" id="2.40.10.10">
    <property type="entry name" value="Trypsin-like serine proteases"/>
    <property type="match status" value="2"/>
</dbReference>
<gene>
    <name evidence="4" type="ORF">SAMN05421853_103131</name>
</gene>
<feature type="domain" description="Peptidase S1" evidence="3">
    <location>
        <begin position="33"/>
        <end position="209"/>
    </location>
</feature>
<dbReference type="PROSITE" id="PS00134">
    <property type="entry name" value="TRYPSIN_HIS"/>
    <property type="match status" value="1"/>
</dbReference>
<dbReference type="InterPro" id="IPR050966">
    <property type="entry name" value="Glutamyl_endopeptidase"/>
</dbReference>
<sequence length="214" mass="22238">MRAALLLTLTCLATPALAIDPAVGRLFGGGFSALRICSGTLVGPATVLTAAHCVTFSDGRVRGTRGLGFVAGWEDGRHAGAASVVEIALHPDAVDADGIVVHRDIAVLRLDRALPMEPIPASPAGVSGSFTLIGYGRADPDLQRAQNGCDGERRGRRWYLSCPVERGMSGGPVIAGKNTSRRIAGVISAISGEDAVAAEVDTWVLQELARPYTP</sequence>
<dbReference type="InterPro" id="IPR001254">
    <property type="entry name" value="Trypsin_dom"/>
</dbReference>
<evidence type="ECO:0000313" key="5">
    <source>
        <dbReference type="Proteomes" id="UP000243106"/>
    </source>
</evidence>
<dbReference type="PROSITE" id="PS50240">
    <property type="entry name" value="TRYPSIN_DOM"/>
    <property type="match status" value="1"/>
</dbReference>
<dbReference type="RefSeq" id="WP_175497497.1">
    <property type="nucleotide sequence ID" value="NZ_FOXV01000003.1"/>
</dbReference>
<dbReference type="InterPro" id="IPR009003">
    <property type="entry name" value="Peptidase_S1_PA"/>
</dbReference>
<organism evidence="4 5">
    <name type="scientific">Roseivivax halotolerans</name>
    <dbReference type="NCBI Taxonomy" id="93684"/>
    <lineage>
        <taxon>Bacteria</taxon>
        <taxon>Pseudomonadati</taxon>
        <taxon>Pseudomonadota</taxon>
        <taxon>Alphaproteobacteria</taxon>
        <taxon>Rhodobacterales</taxon>
        <taxon>Roseobacteraceae</taxon>
        <taxon>Roseivivax</taxon>
    </lineage>
</organism>
<dbReference type="InterPro" id="IPR043504">
    <property type="entry name" value="Peptidase_S1_PA_chymotrypsin"/>
</dbReference>
<keyword evidence="5" id="KW-1185">Reference proteome</keyword>